<evidence type="ECO:0000256" key="1">
    <source>
        <dbReference type="SAM" id="Coils"/>
    </source>
</evidence>
<reference evidence="3 4" key="1">
    <citation type="submission" date="2018-11" db="EMBL/GenBank/DDBJ databases">
        <title>Novel bacteria species description.</title>
        <authorList>
            <person name="Han J.-H."/>
        </authorList>
    </citation>
    <scope>NUCLEOTIDE SEQUENCE [LARGE SCALE GENOMIC DNA]</scope>
    <source>
        <strain evidence="3 4">KCTC23259</strain>
    </source>
</reference>
<sequence>MKENPFLFILKELEVNGFGKYFNISPILANYYPKHGNEKDEKNIGEVKELLNIMQDERLLVLHPSGFGSLGNSSAGIFYGLGEVEIKVTISTKGLNYLSEHRNLEMSKSINQSVIDTNIATKKFLCFQKITIITTLMVSIVTLIFSVKDNEKEIRNLNRSISEKLEKINITMSKLNEKSLKNPKVK</sequence>
<keyword evidence="4" id="KW-1185">Reference proteome</keyword>
<feature type="transmembrane region" description="Helical" evidence="2">
    <location>
        <begin position="130"/>
        <end position="147"/>
    </location>
</feature>
<protein>
    <submittedName>
        <fullName evidence="3">Uncharacterized protein</fullName>
    </submittedName>
</protein>
<evidence type="ECO:0000256" key="2">
    <source>
        <dbReference type="SAM" id="Phobius"/>
    </source>
</evidence>
<keyword evidence="2" id="KW-0472">Membrane</keyword>
<proteinExistence type="predicted"/>
<gene>
    <name evidence="3" type="ORF">EGI31_05250</name>
</gene>
<keyword evidence="2" id="KW-0812">Transmembrane</keyword>
<name>A0AAE3H138_9BACT</name>
<comment type="caution">
    <text evidence="3">The sequence shown here is derived from an EMBL/GenBank/DDBJ whole genome shotgun (WGS) entry which is preliminary data.</text>
</comment>
<keyword evidence="2" id="KW-1133">Transmembrane helix</keyword>
<organism evidence="3 4">
    <name type="scientific">Lacihabitans soyangensis</name>
    <dbReference type="NCBI Taxonomy" id="869394"/>
    <lineage>
        <taxon>Bacteria</taxon>
        <taxon>Pseudomonadati</taxon>
        <taxon>Bacteroidota</taxon>
        <taxon>Cytophagia</taxon>
        <taxon>Cytophagales</taxon>
        <taxon>Leadbetterellaceae</taxon>
        <taxon>Lacihabitans</taxon>
    </lineage>
</organism>
<keyword evidence="1" id="KW-0175">Coiled coil</keyword>
<feature type="coiled-coil region" evidence="1">
    <location>
        <begin position="147"/>
        <end position="178"/>
    </location>
</feature>
<dbReference type="EMBL" id="RJUF01000009">
    <property type="protein sequence ID" value="MCP9762350.1"/>
    <property type="molecule type" value="Genomic_DNA"/>
</dbReference>
<evidence type="ECO:0000313" key="4">
    <source>
        <dbReference type="Proteomes" id="UP001204144"/>
    </source>
</evidence>
<evidence type="ECO:0000313" key="3">
    <source>
        <dbReference type="EMBL" id="MCP9762350.1"/>
    </source>
</evidence>
<dbReference type="Proteomes" id="UP001204144">
    <property type="component" value="Unassembled WGS sequence"/>
</dbReference>
<accession>A0AAE3H138</accession>
<dbReference type="RefSeq" id="WP_255036112.1">
    <property type="nucleotide sequence ID" value="NZ_RJUF01000009.1"/>
</dbReference>
<dbReference type="AlphaFoldDB" id="A0AAE3H138"/>